<sequence>MESEEGLKTMDPRERRDERGRGW</sequence>
<reference evidence="2" key="2">
    <citation type="journal article" date="2015" name="Data Brief">
        <title>Shoot transcriptome of the giant reed, Arundo donax.</title>
        <authorList>
            <person name="Barrero R.A."/>
            <person name="Guerrero F.D."/>
            <person name="Moolhuijzen P."/>
            <person name="Goolsby J.A."/>
            <person name="Tidwell J."/>
            <person name="Bellgard S.E."/>
            <person name="Bellgard M.I."/>
        </authorList>
    </citation>
    <scope>NUCLEOTIDE SEQUENCE</scope>
    <source>
        <tissue evidence="2">Shoot tissue taken approximately 20 cm above the soil surface</tissue>
    </source>
</reference>
<dbReference type="EMBL" id="GBRH01227361">
    <property type="protein sequence ID" value="JAD70534.1"/>
    <property type="molecule type" value="Transcribed_RNA"/>
</dbReference>
<protein>
    <submittedName>
        <fullName evidence="2">Uncharacterized protein</fullName>
    </submittedName>
</protein>
<dbReference type="AlphaFoldDB" id="A0A0A9C2M1"/>
<organism evidence="2">
    <name type="scientific">Arundo donax</name>
    <name type="common">Giant reed</name>
    <name type="synonym">Donax arundinaceus</name>
    <dbReference type="NCBI Taxonomy" id="35708"/>
    <lineage>
        <taxon>Eukaryota</taxon>
        <taxon>Viridiplantae</taxon>
        <taxon>Streptophyta</taxon>
        <taxon>Embryophyta</taxon>
        <taxon>Tracheophyta</taxon>
        <taxon>Spermatophyta</taxon>
        <taxon>Magnoliopsida</taxon>
        <taxon>Liliopsida</taxon>
        <taxon>Poales</taxon>
        <taxon>Poaceae</taxon>
        <taxon>PACMAD clade</taxon>
        <taxon>Arundinoideae</taxon>
        <taxon>Arundineae</taxon>
        <taxon>Arundo</taxon>
    </lineage>
</organism>
<accession>A0A0A9C2M1</accession>
<reference evidence="2" key="1">
    <citation type="submission" date="2014-09" db="EMBL/GenBank/DDBJ databases">
        <authorList>
            <person name="Magalhaes I.L.F."/>
            <person name="Oliveira U."/>
            <person name="Santos F.R."/>
            <person name="Vidigal T.H.D.A."/>
            <person name="Brescovit A.D."/>
            <person name="Santos A.J."/>
        </authorList>
    </citation>
    <scope>NUCLEOTIDE SEQUENCE</scope>
    <source>
        <tissue evidence="2">Shoot tissue taken approximately 20 cm above the soil surface</tissue>
    </source>
</reference>
<evidence type="ECO:0000256" key="1">
    <source>
        <dbReference type="SAM" id="MobiDB-lite"/>
    </source>
</evidence>
<proteinExistence type="predicted"/>
<feature type="region of interest" description="Disordered" evidence="1">
    <location>
        <begin position="1"/>
        <end position="23"/>
    </location>
</feature>
<name>A0A0A9C2M1_ARUDO</name>
<evidence type="ECO:0000313" key="2">
    <source>
        <dbReference type="EMBL" id="JAD70534.1"/>
    </source>
</evidence>